<organism evidence="1 2">
    <name type="scientific">Dibothriocephalus latus</name>
    <name type="common">Fish tapeworm</name>
    <name type="synonym">Diphyllobothrium latum</name>
    <dbReference type="NCBI Taxonomy" id="60516"/>
    <lineage>
        <taxon>Eukaryota</taxon>
        <taxon>Metazoa</taxon>
        <taxon>Spiralia</taxon>
        <taxon>Lophotrochozoa</taxon>
        <taxon>Platyhelminthes</taxon>
        <taxon>Cestoda</taxon>
        <taxon>Eucestoda</taxon>
        <taxon>Diphyllobothriidea</taxon>
        <taxon>Diphyllobothriidae</taxon>
        <taxon>Dibothriocephalus</taxon>
    </lineage>
</organism>
<reference evidence="1 2" key="1">
    <citation type="submission" date="2018-11" db="EMBL/GenBank/DDBJ databases">
        <authorList>
            <consortium name="Pathogen Informatics"/>
        </authorList>
    </citation>
    <scope>NUCLEOTIDE SEQUENCE [LARGE SCALE GENOMIC DNA]</scope>
</reference>
<dbReference type="EMBL" id="UYRU01017341">
    <property type="protein sequence ID" value="VDK52774.1"/>
    <property type="molecule type" value="Genomic_DNA"/>
</dbReference>
<keyword evidence="2" id="KW-1185">Reference proteome</keyword>
<accession>A0A3P6SAX1</accession>
<name>A0A3P6SAX1_DIBLA</name>
<evidence type="ECO:0000313" key="2">
    <source>
        <dbReference type="Proteomes" id="UP000281553"/>
    </source>
</evidence>
<gene>
    <name evidence="1" type="ORF">DILT_LOCUS1932</name>
</gene>
<protein>
    <submittedName>
        <fullName evidence="1">Uncharacterized protein</fullName>
    </submittedName>
</protein>
<dbReference type="Proteomes" id="UP000281553">
    <property type="component" value="Unassembled WGS sequence"/>
</dbReference>
<sequence length="50" mass="5779">MGDKKYRGPEERIQSLLHRIFQTTNPKEGLSRIRAAEQLSEVVRQLATLL</sequence>
<evidence type="ECO:0000313" key="1">
    <source>
        <dbReference type="EMBL" id="VDK52774.1"/>
    </source>
</evidence>
<proteinExistence type="predicted"/>
<dbReference type="AlphaFoldDB" id="A0A3P6SAX1"/>